<evidence type="ECO:0000313" key="8">
    <source>
        <dbReference type="EMBL" id="RFA99501.1"/>
    </source>
</evidence>
<proteinExistence type="predicted"/>
<evidence type="ECO:0000259" key="6">
    <source>
        <dbReference type="Pfam" id="PF17147"/>
    </source>
</evidence>
<dbReference type="PANTHER" id="PTHR32154:SF30">
    <property type="entry name" value="2-OXOACID OXIDOREDUCTASE (FERREDOXIN)"/>
    <property type="match status" value="1"/>
</dbReference>
<dbReference type="GO" id="GO:0006979">
    <property type="term" value="P:response to oxidative stress"/>
    <property type="evidence" value="ECO:0007669"/>
    <property type="project" value="TreeGrafter"/>
</dbReference>
<protein>
    <recommendedName>
        <fullName evidence="2">2-oxoacid oxidoreductase (ferredoxin)</fullName>
        <ecNumber evidence="2">1.2.7.11</ecNumber>
    </recommendedName>
</protein>
<dbReference type="EC" id="1.2.7.11" evidence="2"/>
<dbReference type="InterPro" id="IPR050722">
    <property type="entry name" value="Pyruvate:ferred/Flavod_OxRd"/>
</dbReference>
<evidence type="ECO:0000259" key="5">
    <source>
        <dbReference type="Pfam" id="PF01855"/>
    </source>
</evidence>
<dbReference type="OrthoDB" id="372068at2157"/>
<evidence type="ECO:0000256" key="3">
    <source>
        <dbReference type="ARBA" id="ARBA00023002"/>
    </source>
</evidence>
<sequence length="402" mass="44686">MSAQTLTPKERKIAQKRIALTGNHAVALAVKMARAEVIAAYPITPQTPVVEKLAEYVNNGELDAEFIPVESEHSAMSAVIGASAMGARTFTETSSQGLGHMYENLPIAVGLRLPIVMGMAVRTYSAPINVWGDYSDVMSMRELGWIIYIAQNAQEAFDTIIQAYRVAEDARVHLPVVVAYDGFWTSHVLQPLDVPEDEEEVIKFAPITRNWVKLDVDNPAQLGAVGTPEWYWEIRWQAVEALRSSIKVIQEVDEEYGRKFGRSYGLVTPYRLEDAELAIVTYGSVFGLVKKVVDRLRSEGVRAGALRLRVIRPWPGEMIRKYLGHVEKVAVIDRTINHGGPVYGPMAVEIAATIHKPVYNVLATIGMRAIDSDMIYDAALKIYRGLWVPETPYTVGLRGGYE</sequence>
<evidence type="ECO:0000313" key="9">
    <source>
        <dbReference type="Proteomes" id="UP000256877"/>
    </source>
</evidence>
<comment type="catalytic activity">
    <reaction evidence="4">
        <text>a 2-oxocarboxylate + 2 oxidized [2Fe-2S]-[ferredoxin] + CoA = an acyl-CoA + 2 reduced [2Fe-2S]-[ferredoxin] + CO2 + H(+)</text>
        <dbReference type="Rhea" id="RHEA:42316"/>
        <dbReference type="Rhea" id="RHEA-COMP:10000"/>
        <dbReference type="Rhea" id="RHEA-COMP:10001"/>
        <dbReference type="ChEBI" id="CHEBI:15378"/>
        <dbReference type="ChEBI" id="CHEBI:16526"/>
        <dbReference type="ChEBI" id="CHEBI:33737"/>
        <dbReference type="ChEBI" id="CHEBI:33738"/>
        <dbReference type="ChEBI" id="CHEBI:35179"/>
        <dbReference type="ChEBI" id="CHEBI:57287"/>
        <dbReference type="ChEBI" id="CHEBI:58342"/>
        <dbReference type="EC" id="1.2.7.11"/>
    </reaction>
</comment>
<gene>
    <name evidence="7" type="ORF">CGL51_02110</name>
    <name evidence="8" type="ORF">CGL52_02875</name>
</gene>
<dbReference type="InterPro" id="IPR029061">
    <property type="entry name" value="THDP-binding"/>
</dbReference>
<feature type="domain" description="Pyruvate:ferredoxin oxidoreductase core" evidence="6">
    <location>
        <begin position="275"/>
        <end position="371"/>
    </location>
</feature>
<dbReference type="GO" id="GO:0019164">
    <property type="term" value="F:pyruvate synthase activity"/>
    <property type="evidence" value="ECO:0007669"/>
    <property type="project" value="UniProtKB-ARBA"/>
</dbReference>
<evidence type="ECO:0000256" key="1">
    <source>
        <dbReference type="ARBA" id="ARBA00011631"/>
    </source>
</evidence>
<dbReference type="InterPro" id="IPR002880">
    <property type="entry name" value="Pyrv_Fd/Flavodoxin_OxRdtase_N"/>
</dbReference>
<dbReference type="Proteomes" id="UP000256877">
    <property type="component" value="Unassembled WGS sequence"/>
</dbReference>
<dbReference type="Gene3D" id="3.40.50.970">
    <property type="match status" value="1"/>
</dbReference>
<dbReference type="PANTHER" id="PTHR32154">
    <property type="entry name" value="PYRUVATE-FLAVODOXIN OXIDOREDUCTASE-RELATED"/>
    <property type="match status" value="1"/>
</dbReference>
<name>A0A371R657_9CREN</name>
<dbReference type="SUPFAM" id="SSF52518">
    <property type="entry name" value="Thiamin diphosphate-binding fold (THDP-binding)"/>
    <property type="match status" value="1"/>
</dbReference>
<dbReference type="Pfam" id="PF01855">
    <property type="entry name" value="POR_N"/>
    <property type="match status" value="1"/>
</dbReference>
<dbReference type="Pfam" id="PF17147">
    <property type="entry name" value="PFOR_II"/>
    <property type="match status" value="1"/>
</dbReference>
<evidence type="ECO:0000256" key="4">
    <source>
        <dbReference type="ARBA" id="ARBA00048893"/>
    </source>
</evidence>
<dbReference type="EMBL" id="NMUF01000005">
    <property type="protein sequence ID" value="RFA99501.1"/>
    <property type="molecule type" value="Genomic_DNA"/>
</dbReference>
<dbReference type="RefSeq" id="WP_116420520.1">
    <property type="nucleotide sequence ID" value="NZ_NMUE01000004.1"/>
</dbReference>
<comment type="caution">
    <text evidence="8">The sequence shown here is derived from an EMBL/GenBank/DDBJ whole genome shotgun (WGS) entry which is preliminary data.</text>
</comment>
<keyword evidence="3" id="KW-0560">Oxidoreductase</keyword>
<dbReference type="Proteomes" id="UP000257123">
    <property type="component" value="Unassembled WGS sequence"/>
</dbReference>
<comment type="subunit">
    <text evidence="1">Heterodimer composed of an alpha and a beta subunit.</text>
</comment>
<evidence type="ECO:0000313" key="10">
    <source>
        <dbReference type="Proteomes" id="UP000257123"/>
    </source>
</evidence>
<dbReference type="GO" id="GO:0018491">
    <property type="term" value="F:2-oxobutyrate synthase activity"/>
    <property type="evidence" value="ECO:0007669"/>
    <property type="project" value="UniProtKB-ARBA"/>
</dbReference>
<feature type="domain" description="Pyruvate flavodoxin/ferredoxin oxidoreductase pyrimidine binding" evidence="5">
    <location>
        <begin position="30"/>
        <end position="253"/>
    </location>
</feature>
<dbReference type="InterPro" id="IPR009014">
    <property type="entry name" value="Transketo_C/PFOR_II"/>
</dbReference>
<dbReference type="EMBL" id="NMUE01000004">
    <property type="protein sequence ID" value="RFA97688.1"/>
    <property type="molecule type" value="Genomic_DNA"/>
</dbReference>
<dbReference type="CDD" id="cd07034">
    <property type="entry name" value="TPP_PYR_PFOR_IOR-alpha_like"/>
    <property type="match status" value="1"/>
</dbReference>
<dbReference type="SUPFAM" id="SSF52922">
    <property type="entry name" value="TK C-terminal domain-like"/>
    <property type="match status" value="1"/>
</dbReference>
<evidence type="ECO:0000313" key="7">
    <source>
        <dbReference type="EMBL" id="RFA97688.1"/>
    </source>
</evidence>
<evidence type="ECO:0000256" key="2">
    <source>
        <dbReference type="ARBA" id="ARBA00012691"/>
    </source>
</evidence>
<reference evidence="9 10" key="1">
    <citation type="submission" date="2017-07" db="EMBL/GenBank/DDBJ databases">
        <title>Draft genome sequence of aerobic hyperthermophilic archaea, Pyrobaculum aerophilum YKB31 and YKB32.</title>
        <authorList>
            <person name="Mochizuki T."/>
            <person name="Berliner A.J."/>
            <person name="Yoshida-Takashima Y."/>
            <person name="Takaki Y."/>
            <person name="Nunoura T."/>
            <person name="Takai K."/>
        </authorList>
    </citation>
    <scope>NUCLEOTIDE SEQUENCE [LARGE SCALE GENOMIC DNA]</scope>
    <source>
        <strain evidence="7 10">YKB31</strain>
        <strain evidence="8 9">YKB32</strain>
    </source>
</reference>
<dbReference type="AlphaFoldDB" id="A0A371R657"/>
<dbReference type="Gene3D" id="3.40.50.920">
    <property type="match status" value="1"/>
</dbReference>
<dbReference type="FunFam" id="3.40.50.970:FF:000012">
    <property type="entry name" value="Pyruvate:ferredoxin (Flavodoxin) oxidoreductase"/>
    <property type="match status" value="1"/>
</dbReference>
<dbReference type="InterPro" id="IPR033412">
    <property type="entry name" value="PFOR_II"/>
</dbReference>
<accession>A0A371R657</accession>
<organism evidence="8 9">
    <name type="scientific">Pyrobaculum aerophilum</name>
    <dbReference type="NCBI Taxonomy" id="13773"/>
    <lineage>
        <taxon>Archaea</taxon>
        <taxon>Thermoproteota</taxon>
        <taxon>Thermoprotei</taxon>
        <taxon>Thermoproteales</taxon>
        <taxon>Thermoproteaceae</taxon>
        <taxon>Pyrobaculum</taxon>
    </lineage>
</organism>